<feature type="domain" description="Novel STAND NTPase 1" evidence="5">
    <location>
        <begin position="386"/>
        <end position="791"/>
    </location>
</feature>
<gene>
    <name evidence="7" type="ORF">BC008_24115</name>
    <name evidence="6" type="ORF">BC008_42240</name>
</gene>
<dbReference type="Pfam" id="PF12770">
    <property type="entry name" value="CHAT"/>
    <property type="match status" value="1"/>
</dbReference>
<dbReference type="InterPro" id="IPR019775">
    <property type="entry name" value="WD40_repeat_CS"/>
</dbReference>
<dbReference type="Pfam" id="PF00400">
    <property type="entry name" value="WD40"/>
    <property type="match status" value="14"/>
</dbReference>
<keyword evidence="1 3" id="KW-0853">WD repeat</keyword>
<evidence type="ECO:0000256" key="1">
    <source>
        <dbReference type="ARBA" id="ARBA00022574"/>
    </source>
</evidence>
<dbReference type="GO" id="GO:0006888">
    <property type="term" value="P:endoplasmic reticulum to Golgi vesicle-mediated transport"/>
    <property type="evidence" value="ECO:0007669"/>
    <property type="project" value="TreeGrafter"/>
</dbReference>
<evidence type="ECO:0000313" key="8">
    <source>
        <dbReference type="Proteomes" id="UP000053372"/>
    </source>
</evidence>
<dbReference type="PANTHER" id="PTHR19876">
    <property type="entry name" value="COATOMER"/>
    <property type="match status" value="1"/>
</dbReference>
<dbReference type="InterPro" id="IPR050844">
    <property type="entry name" value="Coatomer_complex_subunit"/>
</dbReference>
<dbReference type="SUPFAM" id="SSF52540">
    <property type="entry name" value="P-loop containing nucleoside triphosphate hydrolases"/>
    <property type="match status" value="1"/>
</dbReference>
<feature type="repeat" description="WD" evidence="3">
    <location>
        <begin position="1015"/>
        <end position="1049"/>
    </location>
</feature>
<keyword evidence="8" id="KW-1185">Reference proteome</keyword>
<dbReference type="InterPro" id="IPR049052">
    <property type="entry name" value="nSTAND1"/>
</dbReference>
<feature type="repeat" description="WD" evidence="3">
    <location>
        <begin position="1179"/>
        <end position="1220"/>
    </location>
</feature>
<dbReference type="GO" id="GO:0005737">
    <property type="term" value="C:cytoplasm"/>
    <property type="evidence" value="ECO:0007669"/>
    <property type="project" value="GOC"/>
</dbReference>
<evidence type="ECO:0000256" key="2">
    <source>
        <dbReference type="ARBA" id="ARBA00022737"/>
    </source>
</evidence>
<accession>A0A0V7ZLP2</accession>
<protein>
    <submittedName>
        <fullName evidence="6">Uncharacterized protein</fullName>
    </submittedName>
</protein>
<dbReference type="SUPFAM" id="SSF50978">
    <property type="entry name" value="WD40 repeat-like"/>
    <property type="match status" value="3"/>
</dbReference>
<feature type="repeat" description="WD" evidence="3">
    <location>
        <begin position="933"/>
        <end position="965"/>
    </location>
</feature>
<reference evidence="6 8" key="1">
    <citation type="journal article" date="2015" name="Genome Announc.">
        <title>Draft Genome of the Euendolithic (true boring) Cyanobacterium Mastigocoleus testarum strain BC008.</title>
        <authorList>
            <person name="Guida B.S."/>
            <person name="Garcia-Pichel F."/>
        </authorList>
    </citation>
    <scope>NUCLEOTIDE SEQUENCE [LARGE SCALE GENOMIC DNA]</scope>
    <source>
        <strain evidence="6 8">BC008</strain>
    </source>
</reference>
<dbReference type="InterPro" id="IPR001680">
    <property type="entry name" value="WD40_rpt"/>
</dbReference>
<dbReference type="CDD" id="cd00200">
    <property type="entry name" value="WD40"/>
    <property type="match status" value="2"/>
</dbReference>
<dbReference type="EMBL" id="LMTZ01000107">
    <property type="protein sequence ID" value="KST65546.1"/>
    <property type="molecule type" value="Genomic_DNA"/>
</dbReference>
<dbReference type="PROSITE" id="PS50294">
    <property type="entry name" value="WD_REPEATS_REGION"/>
    <property type="match status" value="14"/>
</dbReference>
<dbReference type="Gene3D" id="3.40.50.300">
    <property type="entry name" value="P-loop containing nucleotide triphosphate hydrolases"/>
    <property type="match status" value="1"/>
</dbReference>
<comment type="caution">
    <text evidence="6">The sequence shown here is derived from an EMBL/GenBank/DDBJ whole genome shotgun (WGS) entry which is preliminary data.</text>
</comment>
<dbReference type="RefSeq" id="WP_058183891.1">
    <property type="nucleotide sequence ID" value="NZ_LMTZ01000100.1"/>
</dbReference>
<dbReference type="Gene3D" id="2.130.10.10">
    <property type="entry name" value="YVTN repeat-like/Quinoprotein amine dehydrogenase"/>
    <property type="match status" value="5"/>
</dbReference>
<evidence type="ECO:0000259" key="5">
    <source>
        <dbReference type="Pfam" id="PF20703"/>
    </source>
</evidence>
<dbReference type="Proteomes" id="UP000053372">
    <property type="component" value="Unassembled WGS sequence"/>
</dbReference>
<keyword evidence="2" id="KW-0677">Repeat</keyword>
<dbReference type="SMART" id="SM00320">
    <property type="entry name" value="WD40"/>
    <property type="match status" value="14"/>
</dbReference>
<dbReference type="PROSITE" id="PS50082">
    <property type="entry name" value="WD_REPEATS_2"/>
    <property type="match status" value="14"/>
</dbReference>
<dbReference type="InterPro" id="IPR027417">
    <property type="entry name" value="P-loop_NTPase"/>
</dbReference>
<feature type="domain" description="CHAT" evidence="4">
    <location>
        <begin position="193"/>
        <end position="346"/>
    </location>
</feature>
<feature type="repeat" description="WD" evidence="3">
    <location>
        <begin position="1056"/>
        <end position="1097"/>
    </location>
</feature>
<proteinExistence type="predicted"/>
<dbReference type="PRINTS" id="PR00320">
    <property type="entry name" value="GPROTEINBRPT"/>
</dbReference>
<feature type="repeat" description="WD" evidence="3">
    <location>
        <begin position="1220"/>
        <end position="1261"/>
    </location>
</feature>
<dbReference type="GO" id="GO:0006886">
    <property type="term" value="P:intracellular protein transport"/>
    <property type="evidence" value="ECO:0007669"/>
    <property type="project" value="TreeGrafter"/>
</dbReference>
<feature type="repeat" description="WD" evidence="3">
    <location>
        <begin position="1426"/>
        <end position="1460"/>
    </location>
</feature>
<dbReference type="PROSITE" id="PS00678">
    <property type="entry name" value="WD_REPEATS_1"/>
    <property type="match status" value="9"/>
</dbReference>
<evidence type="ECO:0000313" key="7">
    <source>
        <dbReference type="EMBL" id="KST66066.1"/>
    </source>
</evidence>
<feature type="repeat" description="WD" evidence="3">
    <location>
        <begin position="1302"/>
        <end position="1336"/>
    </location>
</feature>
<dbReference type="EMBL" id="LMTZ01000100">
    <property type="protein sequence ID" value="KST66066.1"/>
    <property type="molecule type" value="Genomic_DNA"/>
</dbReference>
<evidence type="ECO:0000256" key="3">
    <source>
        <dbReference type="PROSITE-ProRule" id="PRU00221"/>
    </source>
</evidence>
<feature type="repeat" description="WD" evidence="3">
    <location>
        <begin position="1097"/>
        <end position="1131"/>
    </location>
</feature>
<feature type="repeat" description="WD" evidence="3">
    <location>
        <begin position="1261"/>
        <end position="1295"/>
    </location>
</feature>
<dbReference type="OrthoDB" id="500003at2"/>
<evidence type="ECO:0000313" key="6">
    <source>
        <dbReference type="EMBL" id="KST65546.1"/>
    </source>
</evidence>
<name>A0A0V7ZLP2_9CYAN</name>
<dbReference type="InterPro" id="IPR036322">
    <property type="entry name" value="WD40_repeat_dom_sf"/>
</dbReference>
<evidence type="ECO:0000259" key="4">
    <source>
        <dbReference type="Pfam" id="PF12770"/>
    </source>
</evidence>
<feature type="repeat" description="WD" evidence="3">
    <location>
        <begin position="1467"/>
        <end position="1508"/>
    </location>
</feature>
<dbReference type="InterPro" id="IPR015943">
    <property type="entry name" value="WD40/YVTN_repeat-like_dom_sf"/>
</dbReference>
<dbReference type="GO" id="GO:0016020">
    <property type="term" value="C:membrane"/>
    <property type="evidence" value="ECO:0007669"/>
    <property type="project" value="UniProtKB-SubCell"/>
</dbReference>
<feature type="repeat" description="WD" evidence="3">
    <location>
        <begin position="974"/>
        <end position="1006"/>
    </location>
</feature>
<organism evidence="6 8">
    <name type="scientific">Mastigocoleus testarum BC008</name>
    <dbReference type="NCBI Taxonomy" id="371196"/>
    <lineage>
        <taxon>Bacteria</taxon>
        <taxon>Bacillati</taxon>
        <taxon>Cyanobacteriota</taxon>
        <taxon>Cyanophyceae</taxon>
        <taxon>Nostocales</taxon>
        <taxon>Hapalosiphonaceae</taxon>
        <taxon>Mastigocoleus</taxon>
    </lineage>
</organism>
<feature type="repeat" description="WD" evidence="3">
    <location>
        <begin position="1343"/>
        <end position="1377"/>
    </location>
</feature>
<sequence>MQILVSLKFGDGNFQEGFSRNQSTVHFISAERKPTELEVQLPPAPEIPTLYQTWQSTYINLVGPLRLGFKKKQTTNFSWSECYQECENSAQSLQNQLNSWLDSVKSQLKPLVISDSNPEIIFIVDTQEIKSQSTSDILHRLPWREWNYFPDNSSVEVGLSLNKSQLKVKPIENQVFRRVKITSIFGDSQNIDIETDRELIEKLKQQGAELTFLSQPQRSDFIKLWDEPCDILFYSGHSESDRNSQIGSLQISPSDRLNPEEIRNTFREAIVKGLRLAIFNSCDGLGLAQQLANLGLPYVIVWREPVPDKIAQDFLKYFLHSFSQGKSLFASVRDARVKLQELTNKEDSQKQIPGVNWLPIICQNTSDPAPNWEDLGGLTGKLPDSPYKGLSPFREEDTSMFFGRDKYIADLVDAVNTKPLAAVVGASGSGKSSLVFAGLVPRLRTAGTEHIVSFRPGKNPFDALAIALNSHVQSLIEFQRDKEIETNSRRLQELELEVDLQYDQQALCGFIKDIIISAGQKLHGSFVLIADQFEELYTLATESQRQPFLDALLYAVKFAPNFFTLVITLRADFMGKALDYQPMGETLQKYPPILLTSMNREELAQAIEKPAEKMKVELEKGLTAKLIDDLGKQPGRLPLLEFTLTQLWDKPNKWYLTHQAYGEIGGLEKALAKYADSVLNILSVTEKQQAERIFIQLVRPGEGTEDTKRVANRHEVDAYNWDLVKRLADYRLVVTAWDEGDRVETVEIVHEALIREWGQLRQWIDFDRNFRAWQERLRVAMYQWEQSGRDEEALLRGAMLLDAQERLKQRPFDLASSEQDFIKSSTRLRLQQKNQEKRRRKLTVFSLASGFVLALGLSGFAWLQWQQSEMTLLKQSNALANYSLELSNQGKYLDALIEGLRAAKPLQNKTANTSRQLTALETSVYAVEERNRLAKHSAPVIDVAFSPDGKIIASSSYDSTVKLWNNQGKLIRTLRGHKGPVSGVAFSSDGKTIASTSRDNTVKLWNTQGKLLRTLKGHTAPVLRVVFSPDSETIASTSRDRTIKLWNIQGELLKTLRGHELEVIGVAFSPDGNSIASASSDKTVKLWNIQGQEIQTLRGHDAGVVGVAFSPDGKTIASGSRDKTVKLWNIQGELIRTFRGHDGRVRNVSFSPDGKTIASGSSDRTVKLWNLQGIEIKTFEGHDGGVIGVVFSPDGKTIASTSYDKTIKLWNIQEQESKTFKGHQASVIGVAFSPDGKTIASASNDKTVNLWNTQGQNIATLKGHGNLVWGVAFSPDSKIIASTSSDRTVKLWNMQGELIKTLEGHDDLVWGVAFSPDGKIIASVSNDKTVKLWSIEGQLLKTLKGHDGPVWGVAFSPDGKTIASASNDGTVKLWNIQGIELKTLRGHNAGVWGVAFSPDGTTIASAGNDGTVKLWNSQGEPIETILKENDAEVWGVAFSPNGKIVASGSNDGTVRLWNIQGQLIATLRGHDAEVIGVAFSPDGKTIVSGSYDKTVKLWNVEKMKAQDVELNDLLSSGCNWARDYLKYNASLSEEDRHLCDGVE</sequence>
<dbReference type="InterPro" id="IPR024983">
    <property type="entry name" value="CHAT_dom"/>
</dbReference>
<dbReference type="InterPro" id="IPR020472">
    <property type="entry name" value="WD40_PAC1"/>
</dbReference>
<dbReference type="Pfam" id="PF20703">
    <property type="entry name" value="nSTAND1"/>
    <property type="match status" value="1"/>
</dbReference>
<feature type="repeat" description="WD" evidence="3">
    <location>
        <begin position="1384"/>
        <end position="1416"/>
    </location>
</feature>
<dbReference type="PANTHER" id="PTHR19876:SF1">
    <property type="entry name" value="COATOMER SUBUNIT ALPHA"/>
    <property type="match status" value="1"/>
</dbReference>
<dbReference type="GO" id="GO:0006891">
    <property type="term" value="P:intra-Golgi vesicle-mediated transport"/>
    <property type="evidence" value="ECO:0007669"/>
    <property type="project" value="TreeGrafter"/>
</dbReference>
<feature type="repeat" description="WD" evidence="3">
    <location>
        <begin position="1138"/>
        <end position="1172"/>
    </location>
</feature>
<dbReference type="GO" id="GO:0006890">
    <property type="term" value="P:retrograde vesicle-mediated transport, Golgi to endoplasmic reticulum"/>
    <property type="evidence" value="ECO:0007669"/>
    <property type="project" value="TreeGrafter"/>
</dbReference>